<evidence type="ECO:0000313" key="3">
    <source>
        <dbReference type="Proteomes" id="UP001259832"/>
    </source>
</evidence>
<sequence length="303" mass="34490">MRLQFIVVLLLAALVATTHALKFPPSETVDVLPQRFLRRDHTYNDEERGAATLLEKVKRVFPSKITDKTLQRWANDKKSSKQALTRLKLDNSGTNLFEKREFGSWVTFMTKRHPNNPEEAMLSYLMTKYSDGVLTQMIIKAKSAASTTASTKEAVTKMQSEQLRLWAKQGKSSHDVFDFYKLNKVKAKTLDDLVGDPQYSTWAQYVDDISGKDPDKAKSMMAKTLTTYYTDQGLYSMLGAAKNVESTKKLATDLQKAQIANWFANKADPKDVFRWVGASGNSVEKGVWRTYRDNFNAQYIVRL</sequence>
<comment type="caution">
    <text evidence="2">The sequence shown here is derived from an EMBL/GenBank/DDBJ whole genome shotgun (WGS) entry which is preliminary data.</text>
</comment>
<name>A0AAD9GQQ8_9STRA</name>
<evidence type="ECO:0000256" key="1">
    <source>
        <dbReference type="SAM" id="SignalP"/>
    </source>
</evidence>
<gene>
    <name evidence="2" type="ORF">P3T76_005997</name>
</gene>
<proteinExistence type="predicted"/>
<dbReference type="EMBL" id="JASMQC010000009">
    <property type="protein sequence ID" value="KAK1942498.1"/>
    <property type="molecule type" value="Genomic_DNA"/>
</dbReference>
<organism evidence="2 3">
    <name type="scientific">Phytophthora citrophthora</name>
    <dbReference type="NCBI Taxonomy" id="4793"/>
    <lineage>
        <taxon>Eukaryota</taxon>
        <taxon>Sar</taxon>
        <taxon>Stramenopiles</taxon>
        <taxon>Oomycota</taxon>
        <taxon>Peronosporomycetes</taxon>
        <taxon>Peronosporales</taxon>
        <taxon>Peronosporaceae</taxon>
        <taxon>Phytophthora</taxon>
    </lineage>
</organism>
<keyword evidence="3" id="KW-1185">Reference proteome</keyword>
<evidence type="ECO:0000313" key="2">
    <source>
        <dbReference type="EMBL" id="KAK1942498.1"/>
    </source>
</evidence>
<dbReference type="AlphaFoldDB" id="A0AAD9GQQ8"/>
<evidence type="ECO:0008006" key="4">
    <source>
        <dbReference type="Google" id="ProtNLM"/>
    </source>
</evidence>
<dbReference type="Proteomes" id="UP001259832">
    <property type="component" value="Unassembled WGS sequence"/>
</dbReference>
<keyword evidence="1" id="KW-0732">Signal</keyword>
<accession>A0AAD9GQQ8</accession>
<feature type="chain" id="PRO_5042103423" description="RxLR effector protein" evidence="1">
    <location>
        <begin position="21"/>
        <end position="303"/>
    </location>
</feature>
<protein>
    <recommendedName>
        <fullName evidence="4">RxLR effector protein</fullName>
    </recommendedName>
</protein>
<feature type="signal peptide" evidence="1">
    <location>
        <begin position="1"/>
        <end position="20"/>
    </location>
</feature>
<reference evidence="2" key="1">
    <citation type="submission" date="2023-08" db="EMBL/GenBank/DDBJ databases">
        <title>Reference Genome Resource for the Citrus Pathogen Phytophthora citrophthora.</title>
        <authorList>
            <person name="Moller H."/>
            <person name="Coetzee B."/>
            <person name="Rose L.J."/>
            <person name="Van Niekerk J.M."/>
        </authorList>
    </citation>
    <scope>NUCLEOTIDE SEQUENCE</scope>
    <source>
        <strain evidence="2">STE-U-9442</strain>
    </source>
</reference>